<evidence type="ECO:0000313" key="2">
    <source>
        <dbReference type="Proteomes" id="UP001164539"/>
    </source>
</evidence>
<comment type="caution">
    <text evidence="1">The sequence shown here is derived from an EMBL/GenBank/DDBJ whole genome shotgun (WGS) entry which is preliminary data.</text>
</comment>
<sequence length="592" mass="62677">MGNIKTSLFVLLYLVFVLNGLGLLMAKVHIVYLGEKRHDDPKLITDSHHDILATVVGSKEVASDLMVYSYKHGFSGFAAELTEDQAQKLADLPGVVRVIPNSIHKLQTTRSWDFLGLSSQAPTNVLHNSKMGNGVIIGVLDTGIWPESKSFSDEGLEPIPSRWKGVCQSGDHFDPSIHCNRKIIGARWFIDGLLAEYGKPLNASEKPEYLSPRDANGHGTHTASTAAGSFVHNVSYKGLGLGSVRGGAPCARLAIYKVCWDLLGGQCSSADILKAFDEAIHDGVDVLSLSIGYSIPLFPDVDERDGIATGSFHAVTRGITVVCGAANDGPSAQTVQNSAPWIITVAANTIDRTFPTPIILGNNKTLLGQALYTGKNNDFTGLVYPEATGLDPNAAGVCQNLSLTATEVAGKVVLCFTSVVRVSITSTAAVVQEAGGVGLIVAKNPRDAILPCPENFPCVEVDYEIGTQILFYIRSTSYPMIKFSPSRTLVGKPLLAKVAFFSSRGPNSIAPAILKPDISAPGVNILAATSPLNSLSDNGYAIFSGTSMAAPHVSGIVALLKALHPEWSPAAIKSALVTTAWITGPSGFPIFA</sequence>
<name>A0ACC1XLI9_MELAZ</name>
<protein>
    <submittedName>
        <fullName evidence="1">Subtilisin-like protease</fullName>
    </submittedName>
</protein>
<gene>
    <name evidence="1" type="ORF">OWV82_014129</name>
</gene>
<accession>A0ACC1XLI9</accession>
<evidence type="ECO:0000313" key="1">
    <source>
        <dbReference type="EMBL" id="KAJ4711773.1"/>
    </source>
</evidence>
<organism evidence="1 2">
    <name type="scientific">Melia azedarach</name>
    <name type="common">Chinaberry tree</name>
    <dbReference type="NCBI Taxonomy" id="155640"/>
    <lineage>
        <taxon>Eukaryota</taxon>
        <taxon>Viridiplantae</taxon>
        <taxon>Streptophyta</taxon>
        <taxon>Embryophyta</taxon>
        <taxon>Tracheophyta</taxon>
        <taxon>Spermatophyta</taxon>
        <taxon>Magnoliopsida</taxon>
        <taxon>eudicotyledons</taxon>
        <taxon>Gunneridae</taxon>
        <taxon>Pentapetalae</taxon>
        <taxon>rosids</taxon>
        <taxon>malvids</taxon>
        <taxon>Sapindales</taxon>
        <taxon>Meliaceae</taxon>
        <taxon>Melia</taxon>
    </lineage>
</organism>
<dbReference type="EMBL" id="CM051401">
    <property type="protein sequence ID" value="KAJ4711773.1"/>
    <property type="molecule type" value="Genomic_DNA"/>
</dbReference>
<keyword evidence="2" id="KW-1185">Reference proteome</keyword>
<dbReference type="Proteomes" id="UP001164539">
    <property type="component" value="Chromosome 8"/>
</dbReference>
<proteinExistence type="predicted"/>
<reference evidence="1 2" key="1">
    <citation type="journal article" date="2023" name="Science">
        <title>Complex scaffold remodeling in plant triterpene biosynthesis.</title>
        <authorList>
            <person name="De La Pena R."/>
            <person name="Hodgson H."/>
            <person name="Liu J.C."/>
            <person name="Stephenson M.J."/>
            <person name="Martin A.C."/>
            <person name="Owen C."/>
            <person name="Harkess A."/>
            <person name="Leebens-Mack J."/>
            <person name="Jimenez L.E."/>
            <person name="Osbourn A."/>
            <person name="Sattely E.S."/>
        </authorList>
    </citation>
    <scope>NUCLEOTIDE SEQUENCE [LARGE SCALE GENOMIC DNA]</scope>
    <source>
        <strain evidence="2">cv. JPN11</strain>
        <tissue evidence="1">Leaf</tissue>
    </source>
</reference>